<keyword evidence="7" id="KW-1185">Reference proteome</keyword>
<feature type="domain" description="PAS" evidence="5">
    <location>
        <begin position="43"/>
        <end position="81"/>
    </location>
</feature>
<keyword evidence="1 2" id="KW-0807">Transducer</keyword>
<dbReference type="InterPro" id="IPR013655">
    <property type="entry name" value="PAS_fold_3"/>
</dbReference>
<keyword evidence="3" id="KW-0812">Transmembrane</keyword>
<dbReference type="Pfam" id="PF00015">
    <property type="entry name" value="MCPsignal"/>
    <property type="match status" value="1"/>
</dbReference>
<feature type="domain" description="Methyl-accepting transducer" evidence="4">
    <location>
        <begin position="284"/>
        <end position="520"/>
    </location>
</feature>
<dbReference type="Gene3D" id="1.10.287.950">
    <property type="entry name" value="Methyl-accepting chemotaxis protein"/>
    <property type="match status" value="1"/>
</dbReference>
<organism evidence="6 7">
    <name type="scientific">Vogesella indigofera</name>
    <name type="common">Pseudomonas indigofera</name>
    <dbReference type="NCBI Taxonomy" id="45465"/>
    <lineage>
        <taxon>Bacteria</taxon>
        <taxon>Pseudomonadati</taxon>
        <taxon>Pseudomonadota</taxon>
        <taxon>Betaproteobacteria</taxon>
        <taxon>Neisseriales</taxon>
        <taxon>Chromobacteriaceae</taxon>
        <taxon>Vogesella</taxon>
    </lineage>
</organism>
<evidence type="ECO:0000313" key="7">
    <source>
        <dbReference type="Proteomes" id="UP001221566"/>
    </source>
</evidence>
<dbReference type="EMBL" id="JAQQKY010000004">
    <property type="protein sequence ID" value="MDC7690712.1"/>
    <property type="molecule type" value="Genomic_DNA"/>
</dbReference>
<protein>
    <submittedName>
        <fullName evidence="6">PAS domain-containing methyl-accepting chemotaxis protein</fullName>
    </submittedName>
</protein>
<dbReference type="InterPro" id="IPR004089">
    <property type="entry name" value="MCPsignal_dom"/>
</dbReference>
<dbReference type="SUPFAM" id="SSF58104">
    <property type="entry name" value="Methyl-accepting chemotaxis protein (MCP) signaling domain"/>
    <property type="match status" value="1"/>
</dbReference>
<name>A0ABT5I3F3_VOGIN</name>
<dbReference type="Proteomes" id="UP001221566">
    <property type="component" value="Unassembled WGS sequence"/>
</dbReference>
<dbReference type="NCBIfam" id="TIGR00229">
    <property type="entry name" value="sensory_box"/>
    <property type="match status" value="1"/>
</dbReference>
<dbReference type="CDD" id="cd00130">
    <property type="entry name" value="PAS"/>
    <property type="match status" value="1"/>
</dbReference>
<dbReference type="SUPFAM" id="SSF55785">
    <property type="entry name" value="PYP-like sensor domain (PAS domain)"/>
    <property type="match status" value="1"/>
</dbReference>
<dbReference type="SMART" id="SM00283">
    <property type="entry name" value="MA"/>
    <property type="match status" value="1"/>
</dbReference>
<gene>
    <name evidence="6" type="ORF">PQU93_07935</name>
</gene>
<keyword evidence="3" id="KW-1133">Transmembrane helix</keyword>
<dbReference type="PANTHER" id="PTHR32089">
    <property type="entry name" value="METHYL-ACCEPTING CHEMOTAXIS PROTEIN MCPB"/>
    <property type="match status" value="1"/>
</dbReference>
<dbReference type="PROSITE" id="PS50111">
    <property type="entry name" value="CHEMOTAXIS_TRANSDUC_2"/>
    <property type="match status" value="1"/>
</dbReference>
<dbReference type="PANTHER" id="PTHR32089:SF112">
    <property type="entry name" value="LYSOZYME-LIKE PROTEIN-RELATED"/>
    <property type="match status" value="1"/>
</dbReference>
<dbReference type="CDD" id="cd11386">
    <property type="entry name" value="MCP_signal"/>
    <property type="match status" value="1"/>
</dbReference>
<reference evidence="6 7" key="1">
    <citation type="submission" date="2023-01" db="EMBL/GenBank/DDBJ databases">
        <title>Novel species of the genus Vogesella isolated from rivers.</title>
        <authorList>
            <person name="Lu H."/>
        </authorList>
    </citation>
    <scope>NUCLEOTIDE SEQUENCE [LARGE SCALE GENOMIC DNA]</scope>
    <source>
        <strain evidence="6 7">SH7W</strain>
    </source>
</reference>
<dbReference type="RefSeq" id="WP_272802942.1">
    <property type="nucleotide sequence ID" value="NZ_JAQQKY010000004.1"/>
</dbReference>
<evidence type="ECO:0000259" key="5">
    <source>
        <dbReference type="PROSITE" id="PS50112"/>
    </source>
</evidence>
<dbReference type="Pfam" id="PF08447">
    <property type="entry name" value="PAS_3"/>
    <property type="match status" value="1"/>
</dbReference>
<feature type="transmembrane region" description="Helical" evidence="3">
    <location>
        <begin position="6"/>
        <end position="23"/>
    </location>
</feature>
<dbReference type="InterPro" id="IPR000014">
    <property type="entry name" value="PAS"/>
</dbReference>
<dbReference type="InterPro" id="IPR035965">
    <property type="entry name" value="PAS-like_dom_sf"/>
</dbReference>
<sequence>MVLYFIQIIIVFALVKSMGFCHAKRIGVHMRNNLPVTDEEVFLDPLRPIVTKTNLKGVILYANPEFVRVSGFTEAELIGHSHNIVRHPSMPTDAFADMWSTIARGQPWQGLVKNRCKNGGFYWVKAYVSAVYEQGHHVGYMSVRIPPSATEKQEAEQLYRQVSQRSKSFPVTEPIKAFSVENWIVLAGFILVVTQIGSAALLQGSNAAFFNLFFTLLVCGVLFISAQKIRTGSRSLQQGLAMLGEGNFKHEADFTCSREFQYLLSSLETTCVNLRAVISDVVAAGQDVASTSQQIESDANSLYENNSLAFENTTMISAALEQLTVSIQEITYTTQEGAEHAKHARDLVREGDDTMQKAKLAIEKVVAEVDKTSLSVRELVTISEKISSITNVIQRIAEQTNLLALNAAIEAARAGEHGRGFAVVADEVKKLSEQTARNTVDINSSIEALSEKINQIVAGSMVMEHSVASVEHSTETMAQSLQAVNEASIGVENVTVSISETLRQQSSAASEVAQRMEALIGAAEQNNNSIKSSLSVAADLNNASLDLKKLLQNFERNM</sequence>
<proteinExistence type="predicted"/>
<feature type="transmembrane region" description="Helical" evidence="3">
    <location>
        <begin position="208"/>
        <end position="226"/>
    </location>
</feature>
<evidence type="ECO:0000313" key="6">
    <source>
        <dbReference type="EMBL" id="MDC7690712.1"/>
    </source>
</evidence>
<dbReference type="Gene3D" id="3.30.450.20">
    <property type="entry name" value="PAS domain"/>
    <property type="match status" value="1"/>
</dbReference>
<accession>A0ABT5I3F3</accession>
<evidence type="ECO:0000256" key="3">
    <source>
        <dbReference type="SAM" id="Phobius"/>
    </source>
</evidence>
<evidence type="ECO:0000256" key="1">
    <source>
        <dbReference type="ARBA" id="ARBA00023224"/>
    </source>
</evidence>
<keyword evidence="3" id="KW-0472">Membrane</keyword>
<comment type="caution">
    <text evidence="6">The sequence shown here is derived from an EMBL/GenBank/DDBJ whole genome shotgun (WGS) entry which is preliminary data.</text>
</comment>
<evidence type="ECO:0000256" key="2">
    <source>
        <dbReference type="PROSITE-ProRule" id="PRU00284"/>
    </source>
</evidence>
<dbReference type="PROSITE" id="PS50112">
    <property type="entry name" value="PAS"/>
    <property type="match status" value="1"/>
</dbReference>
<evidence type="ECO:0000259" key="4">
    <source>
        <dbReference type="PROSITE" id="PS50111"/>
    </source>
</evidence>
<feature type="transmembrane region" description="Helical" evidence="3">
    <location>
        <begin position="183"/>
        <end position="202"/>
    </location>
</feature>